<keyword evidence="2" id="KW-0677">Repeat</keyword>
<keyword evidence="6" id="KW-1185">Reference proteome</keyword>
<dbReference type="Gene3D" id="2.130.10.10">
    <property type="entry name" value="YVTN repeat-like/Quinoprotein amine dehydrogenase"/>
    <property type="match status" value="2"/>
</dbReference>
<name>A0ABR3GSC6_9PEZI</name>
<dbReference type="InterPro" id="IPR046351">
    <property type="entry name" value="UTP4"/>
</dbReference>
<sequence length="934" mass="103530">MTHVSLHRCRFVDYTPAQITSVVFSHPSTPSSAYPPPSTLRAAIGRTNGSIEIWNPLSGSWLHETTLQGGKDRSIEGLTWVQDHDVAGKGSLRLFSIGYSSVVTEWDLAEGRPRVHLDCNGGVIWSIAAQPRVNSSEVAEDEDEDDEALAQKIVVGTDDGTLTLLSTAGGPGGLSYVKTLMRAGTAKSRVLSLAWQDRFTVVAGMADSTIRVWDIRSGRSVSRMSLNKDRSREVLVWSVKALPNGDIVSADSRGEVCFWDGKNYALRQRIKGHDGDCLALEVGGINGDTVISGGVDMRTVVYKHISNVRRWGQVSRRRFHKHDVRAMAAYECGKFSVILSGGVDMAPIVIPLRQFGVEHHLTLPAIPQTPIVTSVPESRLMMSWWEREVKIWRIDELNSDRRHDEVYLFPGEAEERGRKLLSRIILDNEENITSTAITPLPENKGHILAISTIARIKLFHLRPAKSSSSSEALRVRKINLPTSLILETSGEELDEDEEEDDIDLAAEGARLVKFSPNGKWLTVITPDSRILMVGLVVSDGERKTKVVVGEKVLKLQRQERPKSAGALKQAIHNAQQASRKGKKKRRVDDGSLGDYEQTINRVAFSSGSDIFAVADLSGWLDTFVFAEGKWTYNTQGATLPKLSSALVVLEFRPVISPSAPQNLMITENGLEEVVVEESTTEDRLLTITAKDHHILEFHVLQGRLSDWSRRNPPTGKLPHEFCIQKDRAAGVVWEVSAEKERIWVWASSWVWMFDLRQNLPTLEGGEAQVEAAGGKRKRDVVGKTPTRFADKGESGAGDKVLAGQSRGLLAIPKKTGKPSTVVSDDDGDDEDMLELVHDDSNHTDDDDDDEGNIEAIGKRSWKQTGYDTRNKPYWKTNRYRNLMAFLPIKGKEVIVGRKGGHRVDAVEMVVVERPIWDIEMPPRFYAGTGFGSAV</sequence>
<dbReference type="InterPro" id="IPR015943">
    <property type="entry name" value="WD40/YVTN_repeat-like_dom_sf"/>
</dbReference>
<evidence type="ECO:0000256" key="2">
    <source>
        <dbReference type="ARBA" id="ARBA00022737"/>
    </source>
</evidence>
<dbReference type="PANTHER" id="PTHR44163">
    <property type="entry name" value="U3 SMALL NUCLEOLAR RNA-ASSOCIATED PROTEIN 4 HOMOLOG"/>
    <property type="match status" value="1"/>
</dbReference>
<evidence type="ECO:0000313" key="5">
    <source>
        <dbReference type="EMBL" id="KAL0638833.1"/>
    </source>
</evidence>
<dbReference type="PANTHER" id="PTHR44163:SF1">
    <property type="entry name" value="U3 SMALL NUCLEOLAR RNA-ASSOCIATED PROTEIN 4 HOMOLOG"/>
    <property type="match status" value="1"/>
</dbReference>
<evidence type="ECO:0000256" key="4">
    <source>
        <dbReference type="SAM" id="MobiDB-lite"/>
    </source>
</evidence>
<protein>
    <submittedName>
        <fullName evidence="5">U3 small nucleolar RNA-associated protein 4</fullName>
    </submittedName>
</protein>
<feature type="compositionally biased region" description="Acidic residues" evidence="4">
    <location>
        <begin position="823"/>
        <end position="832"/>
    </location>
</feature>
<proteinExistence type="predicted"/>
<accession>A0ABR3GSC6</accession>
<dbReference type="Proteomes" id="UP001447188">
    <property type="component" value="Unassembled WGS sequence"/>
</dbReference>
<evidence type="ECO:0000256" key="3">
    <source>
        <dbReference type="PROSITE-ProRule" id="PRU00221"/>
    </source>
</evidence>
<feature type="repeat" description="WD" evidence="3">
    <location>
        <begin position="201"/>
        <end position="223"/>
    </location>
</feature>
<organism evidence="5 6">
    <name type="scientific">Discina gigas</name>
    <dbReference type="NCBI Taxonomy" id="1032678"/>
    <lineage>
        <taxon>Eukaryota</taxon>
        <taxon>Fungi</taxon>
        <taxon>Dikarya</taxon>
        <taxon>Ascomycota</taxon>
        <taxon>Pezizomycotina</taxon>
        <taxon>Pezizomycetes</taxon>
        <taxon>Pezizales</taxon>
        <taxon>Discinaceae</taxon>
        <taxon>Discina</taxon>
    </lineage>
</organism>
<evidence type="ECO:0000256" key="1">
    <source>
        <dbReference type="ARBA" id="ARBA00022574"/>
    </source>
</evidence>
<dbReference type="InterPro" id="IPR036322">
    <property type="entry name" value="WD40_repeat_dom_sf"/>
</dbReference>
<dbReference type="InterPro" id="IPR001680">
    <property type="entry name" value="WD40_rpt"/>
</dbReference>
<evidence type="ECO:0000313" key="6">
    <source>
        <dbReference type="Proteomes" id="UP001447188"/>
    </source>
</evidence>
<dbReference type="PROSITE" id="PS50082">
    <property type="entry name" value="WD_REPEATS_2"/>
    <property type="match status" value="1"/>
</dbReference>
<dbReference type="PROSITE" id="PS00678">
    <property type="entry name" value="WD_REPEATS_1"/>
    <property type="match status" value="1"/>
</dbReference>
<dbReference type="SMART" id="SM00320">
    <property type="entry name" value="WD40"/>
    <property type="match status" value="6"/>
</dbReference>
<dbReference type="Pfam" id="PF00400">
    <property type="entry name" value="WD40"/>
    <property type="match status" value="1"/>
</dbReference>
<dbReference type="EMBL" id="JBBBZM010000017">
    <property type="protein sequence ID" value="KAL0638833.1"/>
    <property type="molecule type" value="Genomic_DNA"/>
</dbReference>
<comment type="caution">
    <text evidence="5">The sequence shown here is derived from an EMBL/GenBank/DDBJ whole genome shotgun (WGS) entry which is preliminary data.</text>
</comment>
<keyword evidence="1 3" id="KW-0853">WD repeat</keyword>
<dbReference type="SUPFAM" id="SSF50978">
    <property type="entry name" value="WD40 repeat-like"/>
    <property type="match status" value="2"/>
</dbReference>
<feature type="region of interest" description="Disordered" evidence="4">
    <location>
        <begin position="560"/>
        <end position="590"/>
    </location>
</feature>
<gene>
    <name evidence="5" type="primary">CIRH1A</name>
    <name evidence="5" type="ORF">Q9L58_002063</name>
</gene>
<feature type="region of interest" description="Disordered" evidence="4">
    <location>
        <begin position="773"/>
        <end position="832"/>
    </location>
</feature>
<dbReference type="InterPro" id="IPR019775">
    <property type="entry name" value="WD40_repeat_CS"/>
</dbReference>
<reference evidence="5 6" key="1">
    <citation type="submission" date="2024-02" db="EMBL/GenBank/DDBJ databases">
        <title>Discinaceae phylogenomics.</title>
        <authorList>
            <person name="Dirks A.C."/>
            <person name="James T.Y."/>
        </authorList>
    </citation>
    <scope>NUCLEOTIDE SEQUENCE [LARGE SCALE GENOMIC DNA]</scope>
    <source>
        <strain evidence="5 6">ACD0624</strain>
    </source>
</reference>